<evidence type="ECO:0000259" key="6">
    <source>
        <dbReference type="Pfam" id="PF02016"/>
    </source>
</evidence>
<dbReference type="CDD" id="cd07025">
    <property type="entry name" value="Peptidase_S66"/>
    <property type="match status" value="1"/>
</dbReference>
<dbReference type="Gene3D" id="3.40.50.10740">
    <property type="entry name" value="Class I glutamine amidotransferase-like"/>
    <property type="match status" value="1"/>
</dbReference>
<dbReference type="SUPFAM" id="SSF52317">
    <property type="entry name" value="Class I glutamine amidotransferase-like"/>
    <property type="match status" value="1"/>
</dbReference>
<dbReference type="PANTHER" id="PTHR30237:SF2">
    <property type="entry name" value="MUREIN TETRAPEPTIDE CARBOXYPEPTIDASE"/>
    <property type="match status" value="1"/>
</dbReference>
<dbReference type="InterPro" id="IPR027461">
    <property type="entry name" value="Carboxypeptidase_A_C_sf"/>
</dbReference>
<sequence length="310" mass="33768">MLPVIRPPRLLPGDTIGITAPAGWGDPEGLKPAIAHFEQMGLKVKVGGTVFKRNGYLAGTDAERAAELNEMFADPVIQAIVCSRGGYGTARIADMLDYELIRRNPKIFWGYSDITFLINAIRRYSGLVTFHGPMPVSLAGEDVHPLTLEGFSLLTEPRPFRYDETITPLQVLVPGEARGRIVGGNLTLLASTLGTPFELETKDCILFIEDIDEEPYRIDRMLNQLRQAGKLSEAAGFMICDFHQCEAKKGQNSFTLPEVLEHYFKAEGKPALAGFGMGHGTPNIAIPVGVEAVLNTGKRQVTCVEAAVLG</sequence>
<gene>
    <name evidence="8" type="ORF">ACE3NQ_23930</name>
</gene>
<dbReference type="EMBL" id="JBHILM010000033">
    <property type="protein sequence ID" value="MFB5683968.1"/>
    <property type="molecule type" value="Genomic_DNA"/>
</dbReference>
<protein>
    <submittedName>
        <fullName evidence="8">LD-carboxypeptidase</fullName>
    </submittedName>
</protein>
<dbReference type="InterPro" id="IPR003507">
    <property type="entry name" value="S66_fam"/>
</dbReference>
<dbReference type="Proteomes" id="UP001580407">
    <property type="component" value="Unassembled WGS sequence"/>
</dbReference>
<name>A0ABV5BE31_9BACL</name>
<feature type="domain" description="LD-carboxypeptidase N-terminal" evidence="6">
    <location>
        <begin position="16"/>
        <end position="132"/>
    </location>
</feature>
<keyword evidence="5" id="KW-0720">Serine protease</keyword>
<evidence type="ECO:0000313" key="9">
    <source>
        <dbReference type="Proteomes" id="UP001580407"/>
    </source>
</evidence>
<dbReference type="InterPro" id="IPR029062">
    <property type="entry name" value="Class_I_gatase-like"/>
</dbReference>
<keyword evidence="2" id="KW-0121">Carboxypeptidase</keyword>
<reference evidence="8 9" key="1">
    <citation type="submission" date="2024-09" db="EMBL/GenBank/DDBJ databases">
        <authorList>
            <person name="Ruan L."/>
        </authorList>
    </citation>
    <scope>NUCLEOTIDE SEQUENCE [LARGE SCALE GENOMIC DNA]</scope>
    <source>
        <strain evidence="8 9">D33</strain>
    </source>
</reference>
<organism evidence="8 9">
    <name type="scientific">Paenibacillus terreus</name>
    <dbReference type="NCBI Taxonomy" id="1387834"/>
    <lineage>
        <taxon>Bacteria</taxon>
        <taxon>Bacillati</taxon>
        <taxon>Bacillota</taxon>
        <taxon>Bacilli</taxon>
        <taxon>Bacillales</taxon>
        <taxon>Paenibacillaceae</taxon>
        <taxon>Paenibacillus</taxon>
    </lineage>
</organism>
<evidence type="ECO:0000259" key="7">
    <source>
        <dbReference type="Pfam" id="PF17676"/>
    </source>
</evidence>
<evidence type="ECO:0000256" key="5">
    <source>
        <dbReference type="ARBA" id="ARBA00022825"/>
    </source>
</evidence>
<dbReference type="Gene3D" id="3.50.30.60">
    <property type="entry name" value="LD-carboxypeptidase A C-terminal domain-like"/>
    <property type="match status" value="1"/>
</dbReference>
<comment type="similarity">
    <text evidence="1">Belongs to the peptidase S66 family.</text>
</comment>
<proteinExistence type="inferred from homology"/>
<feature type="domain" description="LD-carboxypeptidase C-terminal" evidence="7">
    <location>
        <begin position="178"/>
        <end position="293"/>
    </location>
</feature>
<evidence type="ECO:0000256" key="1">
    <source>
        <dbReference type="ARBA" id="ARBA00010233"/>
    </source>
</evidence>
<keyword evidence="4" id="KW-0378">Hydrolase</keyword>
<dbReference type="PANTHER" id="PTHR30237">
    <property type="entry name" value="MURAMOYLTETRAPEPTIDE CARBOXYPEPTIDASE"/>
    <property type="match status" value="1"/>
</dbReference>
<dbReference type="Pfam" id="PF17676">
    <property type="entry name" value="Peptidase_S66C"/>
    <property type="match status" value="1"/>
</dbReference>
<evidence type="ECO:0000313" key="8">
    <source>
        <dbReference type="EMBL" id="MFB5683968.1"/>
    </source>
</evidence>
<dbReference type="InterPro" id="IPR027478">
    <property type="entry name" value="LdcA_N"/>
</dbReference>
<dbReference type="SUPFAM" id="SSF141986">
    <property type="entry name" value="LD-carboxypeptidase A C-terminal domain-like"/>
    <property type="match status" value="1"/>
</dbReference>
<accession>A0ABV5BE31</accession>
<keyword evidence="9" id="KW-1185">Reference proteome</keyword>
<dbReference type="Pfam" id="PF02016">
    <property type="entry name" value="Peptidase_S66"/>
    <property type="match status" value="1"/>
</dbReference>
<evidence type="ECO:0000256" key="4">
    <source>
        <dbReference type="ARBA" id="ARBA00022801"/>
    </source>
</evidence>
<evidence type="ECO:0000256" key="3">
    <source>
        <dbReference type="ARBA" id="ARBA00022670"/>
    </source>
</evidence>
<dbReference type="RefSeq" id="WP_375527688.1">
    <property type="nucleotide sequence ID" value="NZ_JBHILM010000033.1"/>
</dbReference>
<dbReference type="InterPro" id="IPR040921">
    <property type="entry name" value="Peptidase_S66C"/>
</dbReference>
<dbReference type="PIRSF" id="PIRSF028757">
    <property type="entry name" value="LD-carboxypeptidase"/>
    <property type="match status" value="1"/>
</dbReference>
<comment type="caution">
    <text evidence="8">The sequence shown here is derived from an EMBL/GenBank/DDBJ whole genome shotgun (WGS) entry which is preliminary data.</text>
</comment>
<evidence type="ECO:0000256" key="2">
    <source>
        <dbReference type="ARBA" id="ARBA00022645"/>
    </source>
</evidence>
<dbReference type="InterPro" id="IPR040449">
    <property type="entry name" value="Peptidase_S66_N"/>
</dbReference>
<keyword evidence="3" id="KW-0645">Protease</keyword>